<keyword evidence="3" id="KW-1185">Reference proteome</keyword>
<keyword evidence="1" id="KW-1133">Transmembrane helix</keyword>
<dbReference type="EMBL" id="BASE01000004">
    <property type="protein sequence ID" value="GAM11967.1"/>
    <property type="molecule type" value="Genomic_DNA"/>
</dbReference>
<accession>A0A0A8WZ04</accession>
<evidence type="ECO:0000313" key="3">
    <source>
        <dbReference type="Proteomes" id="UP000031014"/>
    </source>
</evidence>
<gene>
    <name evidence="2" type="ORF">SAMD00020551_0085</name>
</gene>
<feature type="transmembrane region" description="Helical" evidence="1">
    <location>
        <begin position="104"/>
        <end position="126"/>
    </location>
</feature>
<name>A0A0A8WZ04_MESS1</name>
<protein>
    <submittedName>
        <fullName evidence="2">Uncharacterized protein</fullName>
    </submittedName>
</protein>
<sequence>MCVSNNAIELQAYRFSEKIQESSSYNIVRVDFIGGTFLKCDQGISLRDEVQDIANLPLIKNLILQTKSGKQFCVEPDELGLRFAEGELSYRQYLLAKKQKSRQMLYYTFGSTGLFTALAWAFGSYFF</sequence>
<evidence type="ECO:0000256" key="1">
    <source>
        <dbReference type="SAM" id="Phobius"/>
    </source>
</evidence>
<keyword evidence="1" id="KW-0812">Transmembrane</keyword>
<dbReference type="OrthoDB" id="2427947at2"/>
<dbReference type="AlphaFoldDB" id="A0A0A8WZ04"/>
<organism evidence="2 3">
    <name type="scientific">Mesobacillus selenatarsenatis (strain DSM 18680 / JCM 14380 / FERM P-15431 / SF-1)</name>
    <dbReference type="NCBI Taxonomy" id="1321606"/>
    <lineage>
        <taxon>Bacteria</taxon>
        <taxon>Bacillati</taxon>
        <taxon>Bacillota</taxon>
        <taxon>Bacilli</taxon>
        <taxon>Bacillales</taxon>
        <taxon>Bacillaceae</taxon>
        <taxon>Mesobacillus</taxon>
    </lineage>
</organism>
<keyword evidence="1" id="KW-0472">Membrane</keyword>
<comment type="caution">
    <text evidence="2">The sequence shown here is derived from an EMBL/GenBank/DDBJ whole genome shotgun (WGS) entry which is preliminary data.</text>
</comment>
<proteinExistence type="predicted"/>
<dbReference type="RefSeq" id="WP_041963926.1">
    <property type="nucleotide sequence ID" value="NZ_BASE01000004.1"/>
</dbReference>
<reference evidence="2 3" key="1">
    <citation type="submission" date="2013-06" db="EMBL/GenBank/DDBJ databases">
        <title>Whole genome shotgun sequence of Bacillus selenatarsenatis SF-1.</title>
        <authorList>
            <person name="Kuroda M."/>
            <person name="Sei K."/>
            <person name="Yamashita M."/>
            <person name="Ike M."/>
        </authorList>
    </citation>
    <scope>NUCLEOTIDE SEQUENCE [LARGE SCALE GENOMIC DNA]</scope>
    <source>
        <strain evidence="2 3">SF-1</strain>
    </source>
</reference>
<evidence type="ECO:0000313" key="2">
    <source>
        <dbReference type="EMBL" id="GAM11967.1"/>
    </source>
</evidence>
<dbReference type="Proteomes" id="UP000031014">
    <property type="component" value="Unassembled WGS sequence"/>
</dbReference>
<dbReference type="STRING" id="1321606.SAMD00020551_0085"/>